<reference evidence="16" key="1">
    <citation type="submission" date="2019-02" db="EMBL/GenBank/DDBJ databases">
        <title>A novel Candidatus Liberibacter species associated with the New Zealand native fuchsia psyllid, Ctenarytaina fuchsiae.</title>
        <authorList>
            <person name="Thompson S.M."/>
            <person name="Jorgensen N."/>
            <person name="David C."/>
            <person name="Bulman S.R."/>
            <person name="Smith G.R."/>
        </authorList>
    </citation>
    <scope>NUCLEOTIDE SEQUENCE</scope>
    <source>
        <strain evidence="16">Oxford</strain>
    </source>
</reference>
<dbReference type="SUPFAM" id="SSF54534">
    <property type="entry name" value="FKBP-like"/>
    <property type="match status" value="1"/>
</dbReference>
<keyword evidence="7 14" id="KW-0472">Membrane</keyword>
<keyword evidence="6 14" id="KW-1133">Transmembrane helix</keyword>
<organism evidence="16 17">
    <name type="scientific">Candidatus Liberibacter ctenarytainae</name>
    <dbReference type="NCBI Taxonomy" id="2020335"/>
    <lineage>
        <taxon>Bacteria</taxon>
        <taxon>Pseudomonadati</taxon>
        <taxon>Pseudomonadota</taxon>
        <taxon>Alphaproteobacteria</taxon>
        <taxon>Hyphomicrobiales</taxon>
        <taxon>Rhizobiaceae</taxon>
        <taxon>Liberibacter</taxon>
    </lineage>
</organism>
<gene>
    <name evidence="16" type="ORF">EU981_04710</name>
</gene>
<evidence type="ECO:0000313" key="16">
    <source>
        <dbReference type="EMBL" id="MBL0849355.1"/>
    </source>
</evidence>
<dbReference type="InterPro" id="IPR052029">
    <property type="entry name" value="PpiD_chaperone"/>
</dbReference>
<evidence type="ECO:0000313" key="17">
    <source>
        <dbReference type="Proteomes" id="UP000736856"/>
    </source>
</evidence>
<dbReference type="PANTHER" id="PTHR47529">
    <property type="entry name" value="PEPTIDYL-PROLYL CIS-TRANS ISOMERASE D"/>
    <property type="match status" value="1"/>
</dbReference>
<comment type="similarity">
    <text evidence="11">Belongs to the PpiD chaperone family.</text>
</comment>
<dbReference type="GO" id="GO:0005886">
    <property type="term" value="C:plasma membrane"/>
    <property type="evidence" value="ECO:0007669"/>
    <property type="project" value="UniProtKB-SubCell"/>
</dbReference>
<evidence type="ECO:0000256" key="6">
    <source>
        <dbReference type="ARBA" id="ARBA00022989"/>
    </source>
</evidence>
<evidence type="ECO:0000256" key="2">
    <source>
        <dbReference type="ARBA" id="ARBA00018370"/>
    </source>
</evidence>
<dbReference type="Pfam" id="PF13624">
    <property type="entry name" value="SurA_N_3"/>
    <property type="match status" value="1"/>
</dbReference>
<evidence type="ECO:0000256" key="10">
    <source>
        <dbReference type="ARBA" id="ARBA00031484"/>
    </source>
</evidence>
<evidence type="ECO:0000256" key="11">
    <source>
        <dbReference type="ARBA" id="ARBA00038408"/>
    </source>
</evidence>
<protein>
    <recommendedName>
        <fullName evidence="2">Parvulin-like PPIase</fullName>
    </recommendedName>
    <alternativeName>
        <fullName evidence="9">Peptidyl-prolyl cis-trans isomerase plp</fullName>
    </alternativeName>
    <alternativeName>
        <fullName evidence="12">Periplasmic chaperone PpiD</fullName>
    </alternativeName>
    <alternativeName>
        <fullName evidence="13">Periplasmic folding chaperone</fullName>
    </alternativeName>
    <alternativeName>
        <fullName evidence="10">Rotamase plp</fullName>
    </alternativeName>
</protein>
<dbReference type="Pfam" id="PF13145">
    <property type="entry name" value="Rotamase_2"/>
    <property type="match status" value="1"/>
</dbReference>
<evidence type="ECO:0000259" key="15">
    <source>
        <dbReference type="Pfam" id="PF13145"/>
    </source>
</evidence>
<evidence type="ECO:0000256" key="4">
    <source>
        <dbReference type="ARBA" id="ARBA00022519"/>
    </source>
</evidence>
<comment type="subcellular location">
    <subcellularLocation>
        <location evidence="1">Cell inner membrane</location>
        <topology evidence="1">Single-pass type II membrane protein</topology>
        <orientation evidence="1">Periplasmic side</orientation>
    </subcellularLocation>
</comment>
<accession>A0A937DHE8</accession>
<evidence type="ECO:0000256" key="8">
    <source>
        <dbReference type="ARBA" id="ARBA00023186"/>
    </source>
</evidence>
<dbReference type="GO" id="GO:0003755">
    <property type="term" value="F:peptidyl-prolyl cis-trans isomerase activity"/>
    <property type="evidence" value="ECO:0007669"/>
    <property type="project" value="InterPro"/>
</dbReference>
<keyword evidence="8" id="KW-0143">Chaperone</keyword>
<comment type="caution">
    <text evidence="16">The sequence shown here is derived from an EMBL/GenBank/DDBJ whole genome shotgun (WGS) entry which is preliminary data.</text>
</comment>
<dbReference type="PANTHER" id="PTHR47529:SF1">
    <property type="entry name" value="PERIPLASMIC CHAPERONE PPID"/>
    <property type="match status" value="1"/>
</dbReference>
<evidence type="ECO:0000256" key="13">
    <source>
        <dbReference type="ARBA" id="ARBA00042775"/>
    </source>
</evidence>
<evidence type="ECO:0000256" key="9">
    <source>
        <dbReference type="ARBA" id="ARBA00030642"/>
    </source>
</evidence>
<feature type="domain" description="PpiC" evidence="15">
    <location>
        <begin position="249"/>
        <end position="369"/>
    </location>
</feature>
<name>A0A937DHE8_9HYPH</name>
<keyword evidence="16" id="KW-0413">Isomerase</keyword>
<dbReference type="InterPro" id="IPR000297">
    <property type="entry name" value="PPIase_PpiC"/>
</dbReference>
<dbReference type="Gene3D" id="3.10.50.40">
    <property type="match status" value="1"/>
</dbReference>
<evidence type="ECO:0000256" key="1">
    <source>
        <dbReference type="ARBA" id="ARBA00004382"/>
    </source>
</evidence>
<dbReference type="Proteomes" id="UP000736856">
    <property type="component" value="Unassembled WGS sequence"/>
</dbReference>
<dbReference type="InterPro" id="IPR046357">
    <property type="entry name" value="PPIase_dom_sf"/>
</dbReference>
<evidence type="ECO:0000256" key="7">
    <source>
        <dbReference type="ARBA" id="ARBA00023136"/>
    </source>
</evidence>
<evidence type="ECO:0000256" key="5">
    <source>
        <dbReference type="ARBA" id="ARBA00022692"/>
    </source>
</evidence>
<dbReference type="AlphaFoldDB" id="A0A937DHE8"/>
<dbReference type="SUPFAM" id="SSF109998">
    <property type="entry name" value="Triger factor/SurA peptide-binding domain-like"/>
    <property type="match status" value="1"/>
</dbReference>
<evidence type="ECO:0000256" key="12">
    <source>
        <dbReference type="ARBA" id="ARBA00040743"/>
    </source>
</evidence>
<dbReference type="EMBL" id="SEOL01000012">
    <property type="protein sequence ID" value="MBL0849355.1"/>
    <property type="molecule type" value="Genomic_DNA"/>
</dbReference>
<evidence type="ECO:0000256" key="3">
    <source>
        <dbReference type="ARBA" id="ARBA00022475"/>
    </source>
</evidence>
<keyword evidence="4" id="KW-0997">Cell inner membrane</keyword>
<keyword evidence="3" id="KW-1003">Cell membrane</keyword>
<feature type="transmembrane region" description="Helical" evidence="14">
    <location>
        <begin position="12"/>
        <end position="31"/>
    </location>
</feature>
<sequence length="649" mass="73726">MMEIIRKASRTWVAKIFLVILVVPFLIWGLLDALFSLSESSTVISVSNQKIPLSAFAQNWKASLETISGRVGRSVSSQQLRETGRVQDIVNELVTKAAYDQFIDDIGFKVSLKRIFSVIHQQPIFHGKEGKFSQDVFLEKLAREGISEEDYVDTFRKIISYHDLVEMLFGGVSVPKILLNQMIQNAEERRDINFITIDMNDIPPVAKPSDKVLKEWFEKVKDHYRTPEYKRISYILLDLDKVAKKIILTPDDLRAEYEKRKNSEYFNPELRTIDLLIYVDKKKADDAIQSLNKGKSFERLAQEQGKSASDITTGSFSKKQIPDSALADSVFAVAKEGGYTDVIKGPFGYAIVRVKNIKPSFIIPFNAVEKSLKSKLTLLRANQTVLASYQRQKDLFAAGANIEEVAKKEKMTVVDIPLVDSSGKDIKGRSVKNIPNSGLLLSHVFNHDPSIENEAIRLSNEGYIWAKTKETVPSRDRLLSEVASDVERDWIIEQQKTILSAKAKKLVAECNKGNSLHNVGLSLKKEMQYMSDIDRRPKVGGSFFGDNGLNEIFTGPEGGAVRMFSPPEGYPNTKGRKQHAFREGESYVLFQVVRSKIPHIKSHEQYDSFLENSLIKEVFDEMIVFLKSKYDIYIDNNMIQKYLNQYSEK</sequence>
<evidence type="ECO:0000256" key="14">
    <source>
        <dbReference type="SAM" id="Phobius"/>
    </source>
</evidence>
<proteinExistence type="inferred from homology"/>
<dbReference type="InterPro" id="IPR027304">
    <property type="entry name" value="Trigger_fact/SurA_dom_sf"/>
</dbReference>
<keyword evidence="5 14" id="KW-0812">Transmembrane</keyword>